<dbReference type="AlphaFoldDB" id="A0A023CZ74"/>
<dbReference type="RefSeq" id="WP_034989596.1">
    <property type="nucleotide sequence ID" value="NZ_AYZF01000008.1"/>
</dbReference>
<dbReference type="STRING" id="1423806.FD15_GL000165"/>
<dbReference type="Proteomes" id="UP000050961">
    <property type="component" value="Unassembled WGS sequence"/>
</dbReference>
<gene>
    <name evidence="1" type="ORF">FD15_GL000165</name>
</gene>
<name>A0A023CZ74_9LACO</name>
<evidence type="ECO:0000313" key="2">
    <source>
        <dbReference type="Proteomes" id="UP000050961"/>
    </source>
</evidence>
<comment type="caution">
    <text evidence="1">The sequence shown here is derived from an EMBL/GenBank/DDBJ whole genome shotgun (WGS) entry which is preliminary data.</text>
</comment>
<evidence type="ECO:0000313" key="1">
    <source>
        <dbReference type="EMBL" id="KRN06617.1"/>
    </source>
</evidence>
<proteinExistence type="predicted"/>
<dbReference type="PATRIC" id="fig|1423806.3.peg.168"/>
<organism evidence="1 2">
    <name type="scientific">Liquorilactobacillus sucicola DSM 21376 = JCM 15457</name>
    <dbReference type="NCBI Taxonomy" id="1423806"/>
    <lineage>
        <taxon>Bacteria</taxon>
        <taxon>Bacillati</taxon>
        <taxon>Bacillota</taxon>
        <taxon>Bacilli</taxon>
        <taxon>Lactobacillales</taxon>
        <taxon>Lactobacillaceae</taxon>
        <taxon>Liquorilactobacillus</taxon>
    </lineage>
</organism>
<protein>
    <submittedName>
        <fullName evidence="1">Uncharacterized protein</fullName>
    </submittedName>
</protein>
<reference evidence="1 2" key="1">
    <citation type="journal article" date="2015" name="Genome Announc.">
        <title>Expanding the biotechnology potential of lactobacilli through comparative genomics of 213 strains and associated genera.</title>
        <authorList>
            <person name="Sun Z."/>
            <person name="Harris H.M."/>
            <person name="McCann A."/>
            <person name="Guo C."/>
            <person name="Argimon S."/>
            <person name="Zhang W."/>
            <person name="Yang X."/>
            <person name="Jeffery I.B."/>
            <person name="Cooney J.C."/>
            <person name="Kagawa T.F."/>
            <person name="Liu W."/>
            <person name="Song Y."/>
            <person name="Salvetti E."/>
            <person name="Wrobel A."/>
            <person name="Rasinkangas P."/>
            <person name="Parkhill J."/>
            <person name="Rea M.C."/>
            <person name="O'Sullivan O."/>
            <person name="Ritari J."/>
            <person name="Douillard F.P."/>
            <person name="Paul Ross R."/>
            <person name="Yang R."/>
            <person name="Briner A.E."/>
            <person name="Felis G.E."/>
            <person name="de Vos W.M."/>
            <person name="Barrangou R."/>
            <person name="Klaenhammer T.R."/>
            <person name="Caufield P.W."/>
            <person name="Cui Y."/>
            <person name="Zhang H."/>
            <person name="O'Toole P.W."/>
        </authorList>
    </citation>
    <scope>NUCLEOTIDE SEQUENCE [LARGE SCALE GENOMIC DNA]</scope>
    <source>
        <strain evidence="1 2">DSM 21376</strain>
    </source>
</reference>
<dbReference type="EMBL" id="AYZF01000008">
    <property type="protein sequence ID" value="KRN06617.1"/>
    <property type="molecule type" value="Genomic_DNA"/>
</dbReference>
<sequence>MYTIKLKVSSFDTTFWDDKGKYYLTGTTSSSEKYKGGIRFNIRKTNISDLVRTSSIDFTNDPNDNAVFDGNDSDKVKLLFA</sequence>
<dbReference type="OrthoDB" id="2297329at2"/>
<accession>A0A023CZ74</accession>
<keyword evidence="2" id="KW-1185">Reference proteome</keyword>